<reference evidence="3 4" key="1">
    <citation type="submission" date="2019-09" db="EMBL/GenBank/DDBJ databases">
        <title>Genome sequence and assembly of Adhaeribacter sp.</title>
        <authorList>
            <person name="Chhetri G."/>
        </authorList>
    </citation>
    <scope>NUCLEOTIDE SEQUENCE [LARGE SCALE GENOMIC DNA]</scope>
    <source>
        <strain evidence="3 4">DK36</strain>
    </source>
</reference>
<organism evidence="3 4">
    <name type="scientific">Adhaeribacter rhizoryzae</name>
    <dbReference type="NCBI Taxonomy" id="2607907"/>
    <lineage>
        <taxon>Bacteria</taxon>
        <taxon>Pseudomonadati</taxon>
        <taxon>Bacteroidota</taxon>
        <taxon>Cytophagia</taxon>
        <taxon>Cytophagales</taxon>
        <taxon>Hymenobacteraceae</taxon>
        <taxon>Adhaeribacter</taxon>
    </lineage>
</organism>
<dbReference type="InterPro" id="IPR029046">
    <property type="entry name" value="LolA/LolB/LppX"/>
</dbReference>
<keyword evidence="4" id="KW-1185">Reference proteome</keyword>
<dbReference type="Gene3D" id="2.50.20.10">
    <property type="entry name" value="Lipoprotein localisation LolA/LolB/LppX"/>
    <property type="match status" value="1"/>
</dbReference>
<gene>
    <name evidence="3" type="ORF">F0145_05575</name>
</gene>
<comment type="caution">
    <text evidence="3">The sequence shown here is derived from an EMBL/GenBank/DDBJ whole genome shotgun (WGS) entry which is preliminary data.</text>
</comment>
<proteinExistence type="predicted"/>
<dbReference type="EMBL" id="VWSF01000003">
    <property type="protein sequence ID" value="KAA5548199.1"/>
    <property type="molecule type" value="Genomic_DNA"/>
</dbReference>
<dbReference type="CDD" id="cd16325">
    <property type="entry name" value="LolA"/>
    <property type="match status" value="1"/>
</dbReference>
<name>A0A5M6DPR2_9BACT</name>
<dbReference type="AlphaFoldDB" id="A0A5M6DPR2"/>
<dbReference type="PANTHER" id="PTHR35869:SF1">
    <property type="entry name" value="OUTER-MEMBRANE LIPOPROTEIN CARRIER PROTEIN"/>
    <property type="match status" value="1"/>
</dbReference>
<protein>
    <submittedName>
        <fullName evidence="3">Outer membrane lipoprotein carrier protein LolA</fullName>
    </submittedName>
</protein>
<dbReference type="RefSeq" id="WP_150087332.1">
    <property type="nucleotide sequence ID" value="NZ_VWSF01000003.1"/>
</dbReference>
<dbReference type="InterPro" id="IPR004564">
    <property type="entry name" value="OM_lipoprot_carrier_LolA-like"/>
</dbReference>
<feature type="chain" id="PRO_5024294248" evidence="2">
    <location>
        <begin position="21"/>
        <end position="214"/>
    </location>
</feature>
<accession>A0A5M6DPR2</accession>
<keyword evidence="3" id="KW-0449">Lipoprotein</keyword>
<feature type="signal peptide" evidence="2">
    <location>
        <begin position="1"/>
        <end position="20"/>
    </location>
</feature>
<dbReference type="SUPFAM" id="SSF89392">
    <property type="entry name" value="Prokaryotic lipoproteins and lipoprotein localization factors"/>
    <property type="match status" value="1"/>
</dbReference>
<dbReference type="PANTHER" id="PTHR35869">
    <property type="entry name" value="OUTER-MEMBRANE LIPOPROTEIN CARRIER PROTEIN"/>
    <property type="match status" value="1"/>
</dbReference>
<dbReference type="Proteomes" id="UP000323426">
    <property type="component" value="Unassembled WGS sequence"/>
</dbReference>
<evidence type="ECO:0000256" key="2">
    <source>
        <dbReference type="SAM" id="SignalP"/>
    </source>
</evidence>
<evidence type="ECO:0000313" key="3">
    <source>
        <dbReference type="EMBL" id="KAA5548199.1"/>
    </source>
</evidence>
<dbReference type="Pfam" id="PF03548">
    <property type="entry name" value="LolA"/>
    <property type="match status" value="1"/>
</dbReference>
<evidence type="ECO:0000256" key="1">
    <source>
        <dbReference type="ARBA" id="ARBA00022729"/>
    </source>
</evidence>
<sequence length="214" mass="24799">MKKTIPFLLALFLTISFAQAQQDPRAEKILNAMSQKYQTLKAFNVAFTQTLENSSSKIKETMQGDITVSGNKFRLKLKDQEIINNGNTIWTYMKSDNEVNISENDPDDQQMSPNAIFTLYQKGYNYTFVEEMREGGQAYNIIELSPLDKNNSVYKVRLQINKRDNSVKTWKMFRNNGNRYTYTIKSFNPSPVVDANYFAFDKSQYKGVKVIDLR</sequence>
<evidence type="ECO:0000313" key="4">
    <source>
        <dbReference type="Proteomes" id="UP000323426"/>
    </source>
</evidence>
<keyword evidence="1 2" id="KW-0732">Signal</keyword>